<dbReference type="Gene3D" id="2.70.70.10">
    <property type="entry name" value="Glucose Permease (Domain IIA)"/>
    <property type="match status" value="1"/>
</dbReference>
<keyword evidence="8" id="KW-1185">Reference proteome</keyword>
<dbReference type="AlphaFoldDB" id="A0A934TKI5"/>
<dbReference type="PANTHER" id="PTHR21666:SF289">
    <property type="entry name" value="L-ALA--D-GLU ENDOPEPTIDASE"/>
    <property type="match status" value="1"/>
</dbReference>
<dbReference type="GO" id="GO:0004222">
    <property type="term" value="F:metalloendopeptidase activity"/>
    <property type="evidence" value="ECO:0007669"/>
    <property type="project" value="TreeGrafter"/>
</dbReference>
<dbReference type="FunFam" id="2.70.70.10:FF:000006">
    <property type="entry name" value="M23 family peptidase"/>
    <property type="match status" value="1"/>
</dbReference>
<dbReference type="Proteomes" id="UP000706333">
    <property type="component" value="Unassembled WGS sequence"/>
</dbReference>
<dbReference type="EMBL" id="NHSD01000255">
    <property type="protein sequence ID" value="MBK5927517.1"/>
    <property type="molecule type" value="Genomic_DNA"/>
</dbReference>
<keyword evidence="1" id="KW-0732">Signal</keyword>
<dbReference type="Pfam" id="PF19353">
    <property type="entry name" value="DUF5930"/>
    <property type="match status" value="1"/>
</dbReference>
<sequence length="423" mass="46749">MFLRSQDEVRYIRLTPLSQVAAMAGVSLAVGWLLIATAILMMDSVGAGALRDQAAREQALYETRLNQMAAERDSRAAEAVQAQERFNVALQKVSEMQSALLASEQRRAEMETGIDVIQATLRRTMAERDAARRELAARAEAQMADGRTPEARAADMEDTLDFLLAALEETSEQRDTIADAAQQARREVEHLQLEARLRDERNDMIFTRLEEAVSVSMAPLERVFREAGLPPERILEQVRSAHVGPGERLQPIAISTRGSLEMDDDAQRVNDILSGLDRINLFRIASERAPFAEPVSANVRFTSGFGTRRDPKTGRTRQHNGVDFAGPRGTPIHATADGVVTQAGWQGGYGNTVIVRHAFGIETLYAHLHSINVREGQRVSRGDRIGGMGTTGRSTGVHLHYEVRLGGRPIDPMTYIRAARNVF</sequence>
<evidence type="ECO:0000256" key="2">
    <source>
        <dbReference type="SAM" id="Coils"/>
    </source>
</evidence>
<keyword evidence="4" id="KW-1133">Transmembrane helix</keyword>
<dbReference type="CDD" id="cd12797">
    <property type="entry name" value="M23_peptidase"/>
    <property type="match status" value="1"/>
</dbReference>
<evidence type="ECO:0000313" key="7">
    <source>
        <dbReference type="EMBL" id="MBK5927517.1"/>
    </source>
</evidence>
<dbReference type="InterPro" id="IPR050570">
    <property type="entry name" value="Cell_wall_metabolism_enzyme"/>
</dbReference>
<dbReference type="InterPro" id="IPR045974">
    <property type="entry name" value="DUF5930"/>
</dbReference>
<feature type="coiled-coil region" evidence="2">
    <location>
        <begin position="114"/>
        <end position="201"/>
    </location>
</feature>
<organism evidence="7 8">
    <name type="scientific">Rhodobaculum claviforme</name>
    <dbReference type="NCBI Taxonomy" id="1549854"/>
    <lineage>
        <taxon>Bacteria</taxon>
        <taxon>Pseudomonadati</taxon>
        <taxon>Pseudomonadota</taxon>
        <taxon>Alphaproteobacteria</taxon>
        <taxon>Rhodobacterales</taxon>
        <taxon>Paracoccaceae</taxon>
        <taxon>Rhodobaculum</taxon>
    </lineage>
</organism>
<evidence type="ECO:0000256" key="1">
    <source>
        <dbReference type="ARBA" id="ARBA00022729"/>
    </source>
</evidence>
<dbReference type="Pfam" id="PF01551">
    <property type="entry name" value="Peptidase_M23"/>
    <property type="match status" value="1"/>
</dbReference>
<evidence type="ECO:0000313" key="8">
    <source>
        <dbReference type="Proteomes" id="UP000706333"/>
    </source>
</evidence>
<accession>A0A934TKI5</accession>
<evidence type="ECO:0000259" key="6">
    <source>
        <dbReference type="Pfam" id="PF19353"/>
    </source>
</evidence>
<comment type="caution">
    <text evidence="7">The sequence shown here is derived from an EMBL/GenBank/DDBJ whole genome shotgun (WGS) entry which is preliminary data.</text>
</comment>
<dbReference type="InterPro" id="IPR011055">
    <property type="entry name" value="Dup_hybrid_motif"/>
</dbReference>
<reference evidence="7" key="1">
    <citation type="submission" date="2017-05" db="EMBL/GenBank/DDBJ databases">
        <authorList>
            <person name="Imhoff J.F."/>
            <person name="Rahn T."/>
            <person name="Kuenzel S."/>
            <person name="Neulinger S.C."/>
        </authorList>
    </citation>
    <scope>NUCLEOTIDE SEQUENCE</scope>
    <source>
        <strain evidence="7">LMG 28126</strain>
    </source>
</reference>
<keyword evidence="4" id="KW-0812">Transmembrane</keyword>
<gene>
    <name evidence="7" type="ORF">CCR87_09285</name>
</gene>
<dbReference type="SUPFAM" id="SSF51261">
    <property type="entry name" value="Duplicated hybrid motif"/>
    <property type="match status" value="1"/>
</dbReference>
<keyword evidence="4" id="KW-0472">Membrane</keyword>
<protein>
    <submittedName>
        <fullName evidence="7">Peptidase M23</fullName>
    </submittedName>
</protein>
<evidence type="ECO:0000256" key="3">
    <source>
        <dbReference type="SAM" id="MobiDB-lite"/>
    </source>
</evidence>
<keyword evidence="2" id="KW-0175">Coiled coil</keyword>
<evidence type="ECO:0000259" key="5">
    <source>
        <dbReference type="Pfam" id="PF01551"/>
    </source>
</evidence>
<feature type="transmembrane region" description="Helical" evidence="4">
    <location>
        <begin position="20"/>
        <end position="42"/>
    </location>
</feature>
<proteinExistence type="predicted"/>
<feature type="domain" description="M23ase beta-sheet core" evidence="5">
    <location>
        <begin position="318"/>
        <end position="412"/>
    </location>
</feature>
<reference evidence="7" key="2">
    <citation type="journal article" date="2020" name="Microorganisms">
        <title>Osmotic Adaptation and Compatible Solute Biosynthesis of Phototrophic Bacteria as Revealed from Genome Analyses.</title>
        <authorList>
            <person name="Imhoff J.F."/>
            <person name="Rahn T."/>
            <person name="Kunzel S."/>
            <person name="Keller A."/>
            <person name="Neulinger S.C."/>
        </authorList>
    </citation>
    <scope>NUCLEOTIDE SEQUENCE</scope>
    <source>
        <strain evidence="7">LMG 28126</strain>
    </source>
</reference>
<dbReference type="InterPro" id="IPR016047">
    <property type="entry name" value="M23ase_b-sheet_dom"/>
</dbReference>
<evidence type="ECO:0000256" key="4">
    <source>
        <dbReference type="SAM" id="Phobius"/>
    </source>
</evidence>
<name>A0A934TKI5_9RHOB</name>
<feature type="domain" description="DUF5930" evidence="6">
    <location>
        <begin position="1"/>
        <end position="300"/>
    </location>
</feature>
<feature type="region of interest" description="Disordered" evidence="3">
    <location>
        <begin position="302"/>
        <end position="330"/>
    </location>
</feature>
<dbReference type="PANTHER" id="PTHR21666">
    <property type="entry name" value="PEPTIDASE-RELATED"/>
    <property type="match status" value="1"/>
</dbReference>